<dbReference type="AlphaFoldDB" id="A0A9N9PME9"/>
<evidence type="ECO:0000313" key="1">
    <source>
        <dbReference type="EMBL" id="CAG8952281.1"/>
    </source>
</evidence>
<name>A0A9N9PME9_9HELO</name>
<evidence type="ECO:0000313" key="2">
    <source>
        <dbReference type="Proteomes" id="UP000696280"/>
    </source>
</evidence>
<gene>
    <name evidence="1" type="ORF">HYFRA_00001023</name>
</gene>
<dbReference type="Proteomes" id="UP000696280">
    <property type="component" value="Unassembled WGS sequence"/>
</dbReference>
<reference evidence="1" key="1">
    <citation type="submission" date="2021-07" db="EMBL/GenBank/DDBJ databases">
        <authorList>
            <person name="Durling M."/>
        </authorList>
    </citation>
    <scope>NUCLEOTIDE SEQUENCE</scope>
</reference>
<organism evidence="1 2">
    <name type="scientific">Hymenoscyphus fraxineus</name>
    <dbReference type="NCBI Taxonomy" id="746836"/>
    <lineage>
        <taxon>Eukaryota</taxon>
        <taxon>Fungi</taxon>
        <taxon>Dikarya</taxon>
        <taxon>Ascomycota</taxon>
        <taxon>Pezizomycotina</taxon>
        <taxon>Leotiomycetes</taxon>
        <taxon>Helotiales</taxon>
        <taxon>Helotiaceae</taxon>
        <taxon>Hymenoscyphus</taxon>
    </lineage>
</organism>
<protein>
    <submittedName>
        <fullName evidence="1">Uncharacterized protein</fullName>
    </submittedName>
</protein>
<dbReference type="EMBL" id="CAJVRL010000045">
    <property type="protein sequence ID" value="CAG8952281.1"/>
    <property type="molecule type" value="Genomic_DNA"/>
</dbReference>
<keyword evidence="2" id="KW-1185">Reference proteome</keyword>
<sequence length="68" mass="7587">MSRAFIEELSPEQGEAFIPSISCATSKFLREEFEFGAAGAEFHRYGHNDAVGFGDRDVELRCLTQDEA</sequence>
<accession>A0A9N9PME9</accession>
<comment type="caution">
    <text evidence="1">The sequence shown here is derived from an EMBL/GenBank/DDBJ whole genome shotgun (WGS) entry which is preliminary data.</text>
</comment>
<proteinExistence type="predicted"/>